<evidence type="ECO:0000313" key="2">
    <source>
        <dbReference type="EMBL" id="WOX23955.1"/>
    </source>
</evidence>
<organism evidence="2 3">
    <name type="scientific">Streptomyces solicathayae</name>
    <dbReference type="NCBI Taxonomy" id="3081768"/>
    <lineage>
        <taxon>Bacteria</taxon>
        <taxon>Bacillati</taxon>
        <taxon>Actinomycetota</taxon>
        <taxon>Actinomycetes</taxon>
        <taxon>Kitasatosporales</taxon>
        <taxon>Streptomycetaceae</taxon>
        <taxon>Streptomyces</taxon>
    </lineage>
</organism>
<reference evidence="2 3" key="1">
    <citation type="submission" date="2023-10" db="EMBL/GenBank/DDBJ databases">
        <title>The genome sequence of Streptomyces sp. HUAS YS2.</title>
        <authorList>
            <person name="Mo P."/>
        </authorList>
    </citation>
    <scope>NUCLEOTIDE SEQUENCE [LARGE SCALE GENOMIC DNA]</scope>
    <source>
        <strain evidence="2 3">HUAS YS2</strain>
    </source>
</reference>
<proteinExistence type="predicted"/>
<evidence type="ECO:0000313" key="3">
    <source>
        <dbReference type="Proteomes" id="UP001301731"/>
    </source>
</evidence>
<feature type="region of interest" description="Disordered" evidence="1">
    <location>
        <begin position="1"/>
        <end position="20"/>
    </location>
</feature>
<dbReference type="InterPro" id="IPR029021">
    <property type="entry name" value="Prot-tyrosine_phosphatase-like"/>
</dbReference>
<gene>
    <name evidence="2" type="ORF">R2D22_22215</name>
</gene>
<dbReference type="EMBL" id="CP137573">
    <property type="protein sequence ID" value="WOX23955.1"/>
    <property type="molecule type" value="Genomic_DNA"/>
</dbReference>
<keyword evidence="3" id="KW-1185">Reference proteome</keyword>
<dbReference type="Proteomes" id="UP001301731">
    <property type="component" value="Chromosome"/>
</dbReference>
<dbReference type="RefSeq" id="WP_318106377.1">
    <property type="nucleotide sequence ID" value="NZ_CP137573.1"/>
</dbReference>
<protein>
    <submittedName>
        <fullName evidence="2">Protein phosphatase</fullName>
    </submittedName>
</protein>
<evidence type="ECO:0000256" key="1">
    <source>
        <dbReference type="SAM" id="MobiDB-lite"/>
    </source>
</evidence>
<dbReference type="Gene3D" id="3.90.190.10">
    <property type="entry name" value="Protein tyrosine phosphatase superfamily"/>
    <property type="match status" value="1"/>
</dbReference>
<accession>A0ABZ0LXC0</accession>
<name>A0ABZ0LXC0_9ACTN</name>
<sequence length="147" mass="16319">MTAAATWDPDGPGVMPLPSGRLVRGRGLGRPLPPGPRPDFGLYLVGKRPPEMPWETLWVRWTDFWLPSSHTAARRALGEAWERAAVERVELACQGGRGRTGTALACLATIDGVPANEAVAYVREHYREGAVEMPWQKHYVRRFPASF</sequence>
<dbReference type="SUPFAM" id="SSF52799">
    <property type="entry name" value="(Phosphotyrosine protein) phosphatases II"/>
    <property type="match status" value="1"/>
</dbReference>